<evidence type="ECO:0000256" key="1">
    <source>
        <dbReference type="SAM" id="Phobius"/>
    </source>
</evidence>
<feature type="transmembrane region" description="Helical" evidence="1">
    <location>
        <begin position="39"/>
        <end position="59"/>
    </location>
</feature>
<keyword evidence="1" id="KW-0812">Transmembrane</keyword>
<feature type="transmembrane region" description="Helical" evidence="1">
    <location>
        <begin position="103"/>
        <end position="122"/>
    </location>
</feature>
<evidence type="ECO:0000313" key="3">
    <source>
        <dbReference type="Proteomes" id="UP000002316"/>
    </source>
</evidence>
<feature type="transmembrane region" description="Helical" evidence="1">
    <location>
        <begin position="80"/>
        <end position="97"/>
    </location>
</feature>
<sequence>MFCLGTFSHLMSLVLGRFILVTAVCVGCLVRLISPFFSFSFSCISFFFSFFSLSFLFPLSSSSSCVWPLQFKRCTNNNFCYYYTASFVCVCVSFPLVVPETLIVAAVFFFPPLSSFVLLCACRGMRKSRNNVT</sequence>
<name>C9ZKN5_TRYB9</name>
<protein>
    <submittedName>
        <fullName evidence="2">Uncharacterized protein</fullName>
    </submittedName>
</protein>
<keyword evidence="1" id="KW-0472">Membrane</keyword>
<dbReference type="KEGG" id="tbg:TbgDal_III5930"/>
<organism evidence="2 3">
    <name type="scientific">Trypanosoma brucei gambiense (strain MHOM/CI/86/DAL972)</name>
    <dbReference type="NCBI Taxonomy" id="679716"/>
    <lineage>
        <taxon>Eukaryota</taxon>
        <taxon>Discoba</taxon>
        <taxon>Euglenozoa</taxon>
        <taxon>Kinetoplastea</taxon>
        <taxon>Metakinetoplastina</taxon>
        <taxon>Trypanosomatida</taxon>
        <taxon>Trypanosomatidae</taxon>
        <taxon>Trypanosoma</taxon>
    </lineage>
</organism>
<dbReference type="Proteomes" id="UP000002316">
    <property type="component" value="Chromosome 3"/>
</dbReference>
<gene>
    <name evidence="2" type="ORF">TbgDal_III5930</name>
</gene>
<accession>C9ZKN5</accession>
<keyword evidence="1" id="KW-1133">Transmembrane helix</keyword>
<dbReference type="RefSeq" id="XP_011772541.1">
    <property type="nucleotide sequence ID" value="XM_011774239.1"/>
</dbReference>
<dbReference type="GeneID" id="23859407"/>
<evidence type="ECO:0000313" key="2">
    <source>
        <dbReference type="EMBL" id="CBH10251.1"/>
    </source>
</evidence>
<feature type="transmembrane region" description="Helical" evidence="1">
    <location>
        <begin position="12"/>
        <end position="33"/>
    </location>
</feature>
<dbReference type="AlphaFoldDB" id="C9ZKN5"/>
<dbReference type="EMBL" id="FN554966">
    <property type="protein sequence ID" value="CBH10251.1"/>
    <property type="molecule type" value="Genomic_DNA"/>
</dbReference>
<proteinExistence type="predicted"/>
<reference evidence="3" key="1">
    <citation type="journal article" date="2010" name="PLoS Negl. Trop. Dis.">
        <title>The genome sequence of Trypanosoma brucei gambiense, causative agent of chronic human african trypanosomiasis.</title>
        <authorList>
            <person name="Jackson A.P."/>
            <person name="Sanders M."/>
            <person name="Berry A."/>
            <person name="McQuillan J."/>
            <person name="Aslett M.A."/>
            <person name="Quail M.A."/>
            <person name="Chukualim B."/>
            <person name="Capewell P."/>
            <person name="MacLeod A."/>
            <person name="Melville S.E."/>
            <person name="Gibson W."/>
            <person name="Barry J.D."/>
            <person name="Berriman M."/>
            <person name="Hertz-Fowler C."/>
        </authorList>
    </citation>
    <scope>NUCLEOTIDE SEQUENCE [LARGE SCALE GENOMIC DNA]</scope>
    <source>
        <strain evidence="3">MHOM/CI/86/DAL972</strain>
    </source>
</reference>